<comment type="caution">
    <text evidence="2">The sequence shown here is derived from an EMBL/GenBank/DDBJ whole genome shotgun (WGS) entry which is preliminary data.</text>
</comment>
<accession>A0A8K0CS05</accession>
<proteinExistence type="predicted"/>
<keyword evidence="3" id="KW-1185">Reference proteome</keyword>
<feature type="region of interest" description="Disordered" evidence="1">
    <location>
        <begin position="1"/>
        <end position="38"/>
    </location>
</feature>
<dbReference type="Proteomes" id="UP000801492">
    <property type="component" value="Unassembled WGS sequence"/>
</dbReference>
<evidence type="ECO:0000256" key="1">
    <source>
        <dbReference type="SAM" id="MobiDB-lite"/>
    </source>
</evidence>
<feature type="compositionally biased region" description="Basic residues" evidence="1">
    <location>
        <begin position="20"/>
        <end position="31"/>
    </location>
</feature>
<gene>
    <name evidence="2" type="ORF">ILUMI_17578</name>
</gene>
<evidence type="ECO:0000313" key="3">
    <source>
        <dbReference type="Proteomes" id="UP000801492"/>
    </source>
</evidence>
<dbReference type="AlphaFoldDB" id="A0A8K0CS05"/>
<organism evidence="2 3">
    <name type="scientific">Ignelater luminosus</name>
    <name type="common">Cucubano</name>
    <name type="synonym">Pyrophorus luminosus</name>
    <dbReference type="NCBI Taxonomy" id="2038154"/>
    <lineage>
        <taxon>Eukaryota</taxon>
        <taxon>Metazoa</taxon>
        <taxon>Ecdysozoa</taxon>
        <taxon>Arthropoda</taxon>
        <taxon>Hexapoda</taxon>
        <taxon>Insecta</taxon>
        <taxon>Pterygota</taxon>
        <taxon>Neoptera</taxon>
        <taxon>Endopterygota</taxon>
        <taxon>Coleoptera</taxon>
        <taxon>Polyphaga</taxon>
        <taxon>Elateriformia</taxon>
        <taxon>Elateroidea</taxon>
        <taxon>Elateridae</taxon>
        <taxon>Agrypninae</taxon>
        <taxon>Pyrophorini</taxon>
        <taxon>Ignelater</taxon>
    </lineage>
</organism>
<evidence type="ECO:0000313" key="2">
    <source>
        <dbReference type="EMBL" id="KAF2888595.1"/>
    </source>
</evidence>
<sequence>MAPHRILQNNVQEDSARGGGNKRTKKNHKSAGRNGIPAEILKLGDEKFNRKL</sequence>
<name>A0A8K0CS05_IGNLU</name>
<protein>
    <submittedName>
        <fullName evidence="2">Uncharacterized protein</fullName>
    </submittedName>
</protein>
<dbReference type="EMBL" id="VTPC01075770">
    <property type="protein sequence ID" value="KAF2888595.1"/>
    <property type="molecule type" value="Genomic_DNA"/>
</dbReference>
<reference evidence="2" key="1">
    <citation type="submission" date="2019-08" db="EMBL/GenBank/DDBJ databases">
        <title>The genome of the North American firefly Photinus pyralis.</title>
        <authorList>
            <consortium name="Photinus pyralis genome working group"/>
            <person name="Fallon T.R."/>
            <person name="Sander Lower S.E."/>
            <person name="Weng J.-K."/>
        </authorList>
    </citation>
    <scope>NUCLEOTIDE SEQUENCE</scope>
    <source>
        <strain evidence="2">TRF0915ILg1</strain>
        <tissue evidence="2">Whole body</tissue>
    </source>
</reference>